<dbReference type="KEGG" id="mmi:MMAR_2818"/>
<accession>B2HDC1</accession>
<dbReference type="eggNOG" id="ENOG5032HWP">
    <property type="taxonomic scope" value="Bacteria"/>
</dbReference>
<sequence length="87" mass="9152">MRLAGRSGWESTIAAPGANLLRAVRGGVRLCYDGKVFEDASAEQARAILAAAHCVTRQTIDPADPRSGRGEGVVVAAGRLLLAPPWR</sequence>
<organism evidence="1 2">
    <name type="scientific">Mycobacterium marinum (strain ATCC BAA-535 / M)</name>
    <dbReference type="NCBI Taxonomy" id="216594"/>
    <lineage>
        <taxon>Bacteria</taxon>
        <taxon>Bacillati</taxon>
        <taxon>Actinomycetota</taxon>
        <taxon>Actinomycetes</taxon>
        <taxon>Mycobacteriales</taxon>
        <taxon>Mycobacteriaceae</taxon>
        <taxon>Mycobacterium</taxon>
        <taxon>Mycobacterium ulcerans group</taxon>
    </lineage>
</organism>
<dbReference type="AlphaFoldDB" id="B2HDC1"/>
<reference evidence="1 2" key="1">
    <citation type="journal article" date="2008" name="Genome Res.">
        <title>Insights from the complete genome sequence of Mycobacterium marinum on the evolution of Mycobacterium tuberculosis.</title>
        <authorList>
            <person name="Stinear T.P."/>
            <person name="Seemann T."/>
            <person name="Harrison P.F."/>
            <person name="Jenkin G.A."/>
            <person name="Davies J.K."/>
            <person name="Johnson P.D."/>
            <person name="Abdellah Z."/>
            <person name="Arrowsmith C."/>
            <person name="Chillingworth T."/>
            <person name="Churcher C."/>
            <person name="Clarke K."/>
            <person name="Cronin A."/>
            <person name="Davis P."/>
            <person name="Goodhead I."/>
            <person name="Holroyd N."/>
            <person name="Jagels K."/>
            <person name="Lord A."/>
            <person name="Moule S."/>
            <person name="Mungall K."/>
            <person name="Norbertczak H."/>
            <person name="Quail M.A."/>
            <person name="Rabbinowitsch E."/>
            <person name="Walker D."/>
            <person name="White B."/>
            <person name="Whitehead S."/>
            <person name="Small P.L."/>
            <person name="Brosch R."/>
            <person name="Ramakrishnan L."/>
            <person name="Fischbach M.A."/>
            <person name="Parkhill J."/>
            <person name="Cole S.T."/>
        </authorList>
    </citation>
    <scope>NUCLEOTIDE SEQUENCE [LARGE SCALE GENOMIC DNA]</scope>
    <source>
        <strain evidence="2">ATCC BAA-535 / M</strain>
    </source>
</reference>
<protein>
    <submittedName>
        <fullName evidence="1">Uncharacterized protein</fullName>
    </submittedName>
</protein>
<dbReference type="STRING" id="216594.MMAR_2818"/>
<evidence type="ECO:0000313" key="2">
    <source>
        <dbReference type="Proteomes" id="UP000001190"/>
    </source>
</evidence>
<dbReference type="HOGENOM" id="CLU_168235_0_0_11"/>
<proteinExistence type="predicted"/>
<dbReference type="EMBL" id="CP000854">
    <property type="protein sequence ID" value="ACC41258.1"/>
    <property type="molecule type" value="Genomic_DNA"/>
</dbReference>
<gene>
    <name evidence="1" type="ordered locus">MMAR_2818</name>
</gene>
<keyword evidence="2" id="KW-1185">Reference proteome</keyword>
<dbReference type="RefSeq" id="WP_012394521.1">
    <property type="nucleotide sequence ID" value="NC_010612.1"/>
</dbReference>
<dbReference type="Proteomes" id="UP000001190">
    <property type="component" value="Chromosome"/>
</dbReference>
<name>B2HDC1_MYCMM</name>
<evidence type="ECO:0000313" key="1">
    <source>
        <dbReference type="EMBL" id="ACC41258.1"/>
    </source>
</evidence>